<dbReference type="Proteomes" id="UP000178448">
    <property type="component" value="Unassembled WGS sequence"/>
</dbReference>
<evidence type="ECO:0000256" key="1">
    <source>
        <dbReference type="SAM" id="MobiDB-lite"/>
    </source>
</evidence>
<protein>
    <submittedName>
        <fullName evidence="4">Uncharacterized protein</fullName>
    </submittedName>
</protein>
<keyword evidence="3" id="KW-0732">Signal</keyword>
<evidence type="ECO:0000313" key="4">
    <source>
        <dbReference type="EMBL" id="OGG01437.1"/>
    </source>
</evidence>
<accession>A0A1F5YN91</accession>
<organism evidence="4 5">
    <name type="scientific">Candidatus Gottesmanbacteria bacterium RBG_16_52_11</name>
    <dbReference type="NCBI Taxonomy" id="1798374"/>
    <lineage>
        <taxon>Bacteria</taxon>
        <taxon>Candidatus Gottesmaniibacteriota</taxon>
    </lineage>
</organism>
<feature type="chain" id="PRO_5009522543" evidence="3">
    <location>
        <begin position="24"/>
        <end position="276"/>
    </location>
</feature>
<feature type="signal peptide" evidence="3">
    <location>
        <begin position="1"/>
        <end position="23"/>
    </location>
</feature>
<feature type="compositionally biased region" description="Polar residues" evidence="1">
    <location>
        <begin position="156"/>
        <end position="170"/>
    </location>
</feature>
<evidence type="ECO:0000313" key="5">
    <source>
        <dbReference type="Proteomes" id="UP000178448"/>
    </source>
</evidence>
<name>A0A1F5YN91_9BACT</name>
<keyword evidence="2" id="KW-1133">Transmembrane helix</keyword>
<proteinExistence type="predicted"/>
<keyword evidence="2" id="KW-0812">Transmembrane</keyword>
<keyword evidence="2" id="KW-0472">Membrane</keyword>
<reference evidence="4 5" key="1">
    <citation type="journal article" date="2016" name="Nat. Commun.">
        <title>Thousands of microbial genomes shed light on interconnected biogeochemical processes in an aquifer system.</title>
        <authorList>
            <person name="Anantharaman K."/>
            <person name="Brown C.T."/>
            <person name="Hug L.A."/>
            <person name="Sharon I."/>
            <person name="Castelle C.J."/>
            <person name="Probst A.J."/>
            <person name="Thomas B.C."/>
            <person name="Singh A."/>
            <person name="Wilkins M.J."/>
            <person name="Karaoz U."/>
            <person name="Brodie E.L."/>
            <person name="Williams K.H."/>
            <person name="Hubbard S.S."/>
            <person name="Banfield J.F."/>
        </authorList>
    </citation>
    <scope>NUCLEOTIDE SEQUENCE [LARGE SCALE GENOMIC DNA]</scope>
</reference>
<dbReference type="STRING" id="1798374.A2Z33_02790"/>
<evidence type="ECO:0000256" key="3">
    <source>
        <dbReference type="SAM" id="SignalP"/>
    </source>
</evidence>
<dbReference type="AlphaFoldDB" id="A0A1F5YN91"/>
<dbReference type="EMBL" id="MFJD01000016">
    <property type="protein sequence ID" value="OGG01437.1"/>
    <property type="molecule type" value="Genomic_DNA"/>
</dbReference>
<evidence type="ECO:0000256" key="2">
    <source>
        <dbReference type="SAM" id="Phobius"/>
    </source>
</evidence>
<feature type="compositionally biased region" description="Polar residues" evidence="1">
    <location>
        <begin position="178"/>
        <end position="188"/>
    </location>
</feature>
<comment type="caution">
    <text evidence="4">The sequence shown here is derived from an EMBL/GenBank/DDBJ whole genome shotgun (WGS) entry which is preliminary data.</text>
</comment>
<feature type="transmembrane region" description="Helical" evidence="2">
    <location>
        <begin position="245"/>
        <end position="268"/>
    </location>
</feature>
<feature type="region of interest" description="Disordered" evidence="1">
    <location>
        <begin position="156"/>
        <end position="189"/>
    </location>
</feature>
<gene>
    <name evidence="4" type="ORF">A2Z33_02790</name>
</gene>
<sequence length="276" mass="29212">MRPYVLPTAIVLAILLNPAGSYAATIQFTSATGTMTADQDLEVNATLSISQTDGTQYYLRGVFSRPDTDSYCGFTWNGSTWYSGPVTSGEGWKNFLQVIIREGSWSGILKARIDRQSAACNTSGPYDFKIMRYTQSGNATTEGSSVASLAVTIATPTLSPVPTGHPTNTPRPDPESGISDTPELTPSVTKRPELRLTPTKKPVMTAAGFRKDTATVAAATLNDVLPLSEPASMSPEGSSASGMRIPVSTVALAFIGSGLAVLSAAMAYRKSRNVSW</sequence>